<name>A0ABD0K9M8_9CAEN</name>
<keyword evidence="2" id="KW-0812">Transmembrane</keyword>
<dbReference type="AlphaFoldDB" id="A0ABD0K9M8"/>
<dbReference type="EMBL" id="JACVVK020000220">
    <property type="protein sequence ID" value="KAK7483834.1"/>
    <property type="molecule type" value="Genomic_DNA"/>
</dbReference>
<feature type="region of interest" description="Disordered" evidence="1">
    <location>
        <begin position="121"/>
        <end position="165"/>
    </location>
</feature>
<reference evidence="3 4" key="1">
    <citation type="journal article" date="2023" name="Sci. Data">
        <title>Genome assembly of the Korean intertidal mud-creeper Batillaria attramentaria.</title>
        <authorList>
            <person name="Patra A.K."/>
            <person name="Ho P.T."/>
            <person name="Jun S."/>
            <person name="Lee S.J."/>
            <person name="Kim Y."/>
            <person name="Won Y.J."/>
        </authorList>
    </citation>
    <scope>NUCLEOTIDE SEQUENCE [LARGE SCALE GENOMIC DNA]</scope>
    <source>
        <strain evidence="3">Wonlab-2016</strain>
    </source>
</reference>
<sequence length="257" mass="28728">RIAYVQTQRVARRLINIVRFAVKETTRCISARWKNDANYVKRTVEVSPEVLHIFAIVLQGEAFEFSLDIVGNGDLRFANLTSDSEDVDWDKLITVGTSVGVVVIVVFVSIVCVRRARRAAQARAESPKDDQNRHSRPDSSENFYQEVQGGGRNDGQAQRPVQPLPLPVDSAGYLVPSPFAGNRAAEHYANVPYAVAGPSRRGESHEHLSMQPLPASGNGRKKGRQRHDDNEGPAYENCVVTRTKRKKVPKRHHELQQ</sequence>
<protein>
    <submittedName>
        <fullName evidence="3">Uncharacterized protein</fullName>
    </submittedName>
</protein>
<feature type="compositionally biased region" description="Basic and acidic residues" evidence="1">
    <location>
        <begin position="125"/>
        <end position="139"/>
    </location>
</feature>
<accession>A0ABD0K9M8</accession>
<keyword evidence="2" id="KW-1133">Transmembrane helix</keyword>
<proteinExistence type="predicted"/>
<gene>
    <name evidence="3" type="ORF">BaRGS_00024942</name>
</gene>
<keyword evidence="2" id="KW-0472">Membrane</keyword>
<feature type="compositionally biased region" description="Basic residues" evidence="1">
    <location>
        <begin position="242"/>
        <end position="257"/>
    </location>
</feature>
<evidence type="ECO:0000313" key="4">
    <source>
        <dbReference type="Proteomes" id="UP001519460"/>
    </source>
</evidence>
<evidence type="ECO:0000256" key="2">
    <source>
        <dbReference type="SAM" id="Phobius"/>
    </source>
</evidence>
<keyword evidence="4" id="KW-1185">Reference proteome</keyword>
<evidence type="ECO:0000313" key="3">
    <source>
        <dbReference type="EMBL" id="KAK7483834.1"/>
    </source>
</evidence>
<feature type="non-terminal residue" evidence="3">
    <location>
        <position position="1"/>
    </location>
</feature>
<organism evidence="3 4">
    <name type="scientific">Batillaria attramentaria</name>
    <dbReference type="NCBI Taxonomy" id="370345"/>
    <lineage>
        <taxon>Eukaryota</taxon>
        <taxon>Metazoa</taxon>
        <taxon>Spiralia</taxon>
        <taxon>Lophotrochozoa</taxon>
        <taxon>Mollusca</taxon>
        <taxon>Gastropoda</taxon>
        <taxon>Caenogastropoda</taxon>
        <taxon>Sorbeoconcha</taxon>
        <taxon>Cerithioidea</taxon>
        <taxon>Batillariidae</taxon>
        <taxon>Batillaria</taxon>
    </lineage>
</organism>
<feature type="region of interest" description="Disordered" evidence="1">
    <location>
        <begin position="196"/>
        <end position="257"/>
    </location>
</feature>
<dbReference type="Proteomes" id="UP001519460">
    <property type="component" value="Unassembled WGS sequence"/>
</dbReference>
<feature type="transmembrane region" description="Helical" evidence="2">
    <location>
        <begin position="92"/>
        <end position="113"/>
    </location>
</feature>
<evidence type="ECO:0000256" key="1">
    <source>
        <dbReference type="SAM" id="MobiDB-lite"/>
    </source>
</evidence>
<comment type="caution">
    <text evidence="3">The sequence shown here is derived from an EMBL/GenBank/DDBJ whole genome shotgun (WGS) entry which is preliminary data.</text>
</comment>